<sequence>MLNTAPAAGGWTVCPICGAIVADTWAHANWHETTLADVIADIIEATTAAPAEDQEDTE</sequence>
<dbReference type="RefSeq" id="WP_210579284.1">
    <property type="nucleotide sequence ID" value="NZ_LK995479.1"/>
</dbReference>
<accession>A0A1L7RIJ0</accession>
<name>A0A1L7RIJ0_9ACTO</name>
<gene>
    <name evidence="1" type="ORF">AAM4_0797</name>
</gene>
<dbReference type="EMBL" id="LK995479">
    <property type="protein sequence ID" value="CED90629.1"/>
    <property type="molecule type" value="Genomic_DNA"/>
</dbReference>
<organism evidence="1">
    <name type="scientific">Actinomyces succiniciruminis</name>
    <dbReference type="NCBI Taxonomy" id="1522002"/>
    <lineage>
        <taxon>Bacteria</taxon>
        <taxon>Bacillati</taxon>
        <taxon>Actinomycetota</taxon>
        <taxon>Actinomycetes</taxon>
        <taxon>Actinomycetales</taxon>
        <taxon>Actinomycetaceae</taxon>
        <taxon>Actinomyces</taxon>
    </lineage>
</organism>
<protein>
    <submittedName>
        <fullName evidence="1">Uncharacterized protein</fullName>
    </submittedName>
</protein>
<proteinExistence type="predicted"/>
<reference evidence="1" key="1">
    <citation type="submission" date="2014-07" db="EMBL/GenBank/DDBJ databases">
        <authorList>
            <person name="Zhang J.E."/>
            <person name="Yang H."/>
            <person name="Guo J."/>
            <person name="Deng Z."/>
            <person name="Luo H."/>
            <person name="Luo M."/>
            <person name="Zhao B."/>
        </authorList>
    </citation>
    <scope>NUCLEOTIDE SEQUENCE</scope>
    <source>
        <strain evidence="1">AM4</strain>
    </source>
</reference>
<dbReference type="AlphaFoldDB" id="A0A1L7RIJ0"/>
<evidence type="ECO:0000313" key="1">
    <source>
        <dbReference type="EMBL" id="CED90629.1"/>
    </source>
</evidence>